<accession>A0AAE0B881</accession>
<name>A0AAE0B881_9ROSI</name>
<evidence type="ECO:0000259" key="1">
    <source>
        <dbReference type="Pfam" id="PF13966"/>
    </source>
</evidence>
<organism evidence="2 3">
    <name type="scientific">Dipteronia sinensis</name>
    <dbReference type="NCBI Taxonomy" id="43782"/>
    <lineage>
        <taxon>Eukaryota</taxon>
        <taxon>Viridiplantae</taxon>
        <taxon>Streptophyta</taxon>
        <taxon>Embryophyta</taxon>
        <taxon>Tracheophyta</taxon>
        <taxon>Spermatophyta</taxon>
        <taxon>Magnoliopsida</taxon>
        <taxon>eudicotyledons</taxon>
        <taxon>Gunneridae</taxon>
        <taxon>Pentapetalae</taxon>
        <taxon>rosids</taxon>
        <taxon>malvids</taxon>
        <taxon>Sapindales</taxon>
        <taxon>Sapindaceae</taxon>
        <taxon>Hippocastanoideae</taxon>
        <taxon>Acereae</taxon>
        <taxon>Dipteronia</taxon>
    </lineage>
</organism>
<feature type="domain" description="Reverse transcriptase zinc-binding" evidence="1">
    <location>
        <begin position="9"/>
        <end position="75"/>
    </location>
</feature>
<comment type="caution">
    <text evidence="2">The sequence shown here is derived from an EMBL/GenBank/DDBJ whole genome shotgun (WGS) entry which is preliminary data.</text>
</comment>
<reference evidence="2" key="1">
    <citation type="journal article" date="2023" name="Plant J.">
        <title>Genome sequences and population genomics provide insights into the demographic history, inbreeding, and mutation load of two 'living fossil' tree species of Dipteronia.</title>
        <authorList>
            <person name="Feng Y."/>
            <person name="Comes H.P."/>
            <person name="Chen J."/>
            <person name="Zhu S."/>
            <person name="Lu R."/>
            <person name="Zhang X."/>
            <person name="Li P."/>
            <person name="Qiu J."/>
            <person name="Olsen K.M."/>
            <person name="Qiu Y."/>
        </authorList>
    </citation>
    <scope>NUCLEOTIDE SEQUENCE</scope>
    <source>
        <strain evidence="2">NBL</strain>
    </source>
</reference>
<dbReference type="Proteomes" id="UP001281410">
    <property type="component" value="Unassembled WGS sequence"/>
</dbReference>
<evidence type="ECO:0000313" key="2">
    <source>
        <dbReference type="EMBL" id="KAK3231080.1"/>
    </source>
</evidence>
<gene>
    <name evidence="2" type="ORF">Dsin_002961</name>
</gene>
<dbReference type="InterPro" id="IPR026960">
    <property type="entry name" value="RVT-Znf"/>
</dbReference>
<dbReference type="EMBL" id="JANJYJ010000001">
    <property type="protein sequence ID" value="KAK3231080.1"/>
    <property type="molecule type" value="Genomic_DNA"/>
</dbReference>
<sequence>MIEPSNISPRSSWWNTFWRVKIPMKVKMFIWKACQDWIPTKIDIGRRGVPTNGVCEACKCSAEDTLHTLWYCSKLNCIRAEWCDNMTMRAKKHNMSEVVNWSTHFLQEFQSSRPQLQRDVDCSNGSTCRWIPPEPDAYKANCDVMLDHGNGMTGIGVIIRNSSWLVLAFCSLVSEGPLNAKVAKLMAYVARTRTRTRRYDPVRYGDTVNLQKLGHGHGRTRQLK</sequence>
<protein>
    <recommendedName>
        <fullName evidence="1">Reverse transcriptase zinc-binding domain-containing protein</fullName>
    </recommendedName>
</protein>
<dbReference type="Pfam" id="PF13966">
    <property type="entry name" value="zf-RVT"/>
    <property type="match status" value="1"/>
</dbReference>
<dbReference type="AlphaFoldDB" id="A0AAE0B881"/>
<keyword evidence="3" id="KW-1185">Reference proteome</keyword>
<proteinExistence type="predicted"/>
<evidence type="ECO:0000313" key="3">
    <source>
        <dbReference type="Proteomes" id="UP001281410"/>
    </source>
</evidence>